<protein>
    <submittedName>
        <fullName evidence="2">Uncharacterized protein</fullName>
    </submittedName>
</protein>
<organism evidence="2 3">
    <name type="scientific">Burkholderia aenigmatica</name>
    <dbReference type="NCBI Taxonomy" id="2015348"/>
    <lineage>
        <taxon>Bacteria</taxon>
        <taxon>Pseudomonadati</taxon>
        <taxon>Pseudomonadota</taxon>
        <taxon>Betaproteobacteria</taxon>
        <taxon>Burkholderiales</taxon>
        <taxon>Burkholderiaceae</taxon>
        <taxon>Burkholderia</taxon>
        <taxon>Burkholderia cepacia complex</taxon>
    </lineage>
</organism>
<name>A0A6P2NS60_9BURK</name>
<evidence type="ECO:0000313" key="2">
    <source>
        <dbReference type="EMBL" id="VWB97500.1"/>
    </source>
</evidence>
<dbReference type="RefSeq" id="WP_175024153.1">
    <property type="nucleotide sequence ID" value="NZ_CABVQC010000033.1"/>
</dbReference>
<dbReference type="EMBL" id="CABVQC010000033">
    <property type="protein sequence ID" value="VWB97500.1"/>
    <property type="molecule type" value="Genomic_DNA"/>
</dbReference>
<feature type="transmembrane region" description="Helical" evidence="1">
    <location>
        <begin position="34"/>
        <end position="54"/>
    </location>
</feature>
<keyword evidence="1" id="KW-1133">Transmembrane helix</keyword>
<proteinExistence type="predicted"/>
<reference evidence="2 3" key="1">
    <citation type="submission" date="2019-09" db="EMBL/GenBank/DDBJ databases">
        <authorList>
            <person name="Depoorter E."/>
        </authorList>
    </citation>
    <scope>NUCLEOTIDE SEQUENCE [LARGE SCALE GENOMIC DNA]</scope>
    <source>
        <strain evidence="2">LMG 13014</strain>
    </source>
</reference>
<accession>A0A6P2NS60</accession>
<dbReference type="Proteomes" id="UP000494261">
    <property type="component" value="Unassembled WGS sequence"/>
</dbReference>
<keyword evidence="1" id="KW-0472">Membrane</keyword>
<keyword evidence="1" id="KW-0812">Transmembrane</keyword>
<dbReference type="AlphaFoldDB" id="A0A6P2NS60"/>
<evidence type="ECO:0000313" key="3">
    <source>
        <dbReference type="Proteomes" id="UP000494261"/>
    </source>
</evidence>
<evidence type="ECO:0000256" key="1">
    <source>
        <dbReference type="SAM" id="Phobius"/>
    </source>
</evidence>
<gene>
    <name evidence="2" type="ORF">BLA13014_04557</name>
</gene>
<sequence length="67" mass="7312">MDILDTVTSAANGLVQGLVRWPHSTLQCSAPSQALLYVLFASSLAIAIGGVYVWRRYIRTQPQPNPV</sequence>